<evidence type="ECO:0000313" key="18">
    <source>
        <dbReference type="EMBL" id="EGD79003.1"/>
    </source>
</evidence>
<dbReference type="InterPro" id="IPR020635">
    <property type="entry name" value="Tyr_kinase_cat_dom"/>
</dbReference>
<dbReference type="InterPro" id="IPR016186">
    <property type="entry name" value="C-type_lectin-like/link_sf"/>
</dbReference>
<dbReference type="GO" id="GO:0048468">
    <property type="term" value="P:cell development"/>
    <property type="evidence" value="ECO:0007669"/>
    <property type="project" value="UniProtKB-ARBA"/>
</dbReference>
<dbReference type="SMART" id="SM00219">
    <property type="entry name" value="TyrKc"/>
    <property type="match status" value="1"/>
</dbReference>
<dbReference type="CDD" id="cd00037">
    <property type="entry name" value="CLECT"/>
    <property type="match status" value="1"/>
</dbReference>
<dbReference type="GeneID" id="16078555"/>
<dbReference type="PROSITE" id="PS00109">
    <property type="entry name" value="PROTEIN_KINASE_TYR"/>
    <property type="match status" value="1"/>
</dbReference>
<accession>F2TZH9</accession>
<dbReference type="GO" id="GO:0005524">
    <property type="term" value="F:ATP binding"/>
    <property type="evidence" value="ECO:0007669"/>
    <property type="project" value="UniProtKB-UniRule"/>
</dbReference>
<dbReference type="Proteomes" id="UP000007799">
    <property type="component" value="Unassembled WGS sequence"/>
</dbReference>
<feature type="region of interest" description="Disordered" evidence="12">
    <location>
        <begin position="2083"/>
        <end position="2151"/>
    </location>
</feature>
<comment type="catalytic activity">
    <reaction evidence="10">
        <text>L-tyrosyl-[protein] + ATP = O-phospho-L-tyrosyl-[protein] + ADP + H(+)</text>
        <dbReference type="Rhea" id="RHEA:10596"/>
        <dbReference type="Rhea" id="RHEA-COMP:10136"/>
        <dbReference type="Rhea" id="RHEA-COMP:20101"/>
        <dbReference type="ChEBI" id="CHEBI:15378"/>
        <dbReference type="ChEBI" id="CHEBI:30616"/>
        <dbReference type="ChEBI" id="CHEBI:46858"/>
        <dbReference type="ChEBI" id="CHEBI:61978"/>
        <dbReference type="ChEBI" id="CHEBI:456216"/>
        <dbReference type="EC" id="2.7.10.1"/>
    </reaction>
</comment>
<dbReference type="Gene3D" id="2.30.30.190">
    <property type="entry name" value="CAP Gly-rich-like domain"/>
    <property type="match status" value="1"/>
</dbReference>
<evidence type="ECO:0000256" key="11">
    <source>
        <dbReference type="PROSITE-ProRule" id="PRU10141"/>
    </source>
</evidence>
<dbReference type="RefSeq" id="XP_004997959.1">
    <property type="nucleotide sequence ID" value="XM_004997902.1"/>
</dbReference>
<keyword evidence="3" id="KW-0808">Transferase</keyword>
<keyword evidence="13" id="KW-1133">Transmembrane helix</keyword>
<feature type="domain" description="HYR" evidence="17">
    <location>
        <begin position="961"/>
        <end position="1045"/>
    </location>
</feature>
<dbReference type="Pfam" id="PF02494">
    <property type="entry name" value="HYR"/>
    <property type="match status" value="2"/>
</dbReference>
<dbReference type="SUPFAM" id="SSF74924">
    <property type="entry name" value="Cap-Gly domain"/>
    <property type="match status" value="1"/>
</dbReference>
<dbReference type="GO" id="GO:0043235">
    <property type="term" value="C:receptor complex"/>
    <property type="evidence" value="ECO:0007669"/>
    <property type="project" value="TreeGrafter"/>
</dbReference>
<evidence type="ECO:0000256" key="9">
    <source>
        <dbReference type="ARBA" id="ARBA00023137"/>
    </source>
</evidence>
<dbReference type="GO" id="GO:0004714">
    <property type="term" value="F:transmembrane receptor protein tyrosine kinase activity"/>
    <property type="evidence" value="ECO:0007669"/>
    <property type="project" value="UniProtKB-EC"/>
</dbReference>
<keyword evidence="9" id="KW-0829">Tyrosine-protein kinase</keyword>
<dbReference type="PROSITE" id="PS50825">
    <property type="entry name" value="HYR"/>
    <property type="match status" value="4"/>
</dbReference>
<keyword evidence="6 18" id="KW-0418">Kinase</keyword>
<dbReference type="SUPFAM" id="SSF56112">
    <property type="entry name" value="Protein kinase-like (PK-like)"/>
    <property type="match status" value="1"/>
</dbReference>
<dbReference type="GO" id="GO:0007169">
    <property type="term" value="P:cell surface receptor protein tyrosine kinase signaling pathway"/>
    <property type="evidence" value="ECO:0007669"/>
    <property type="project" value="TreeGrafter"/>
</dbReference>
<dbReference type="InterPro" id="IPR001245">
    <property type="entry name" value="Ser-Thr/Tyr_kinase_cat_dom"/>
</dbReference>
<dbReference type="InterPro" id="IPR011009">
    <property type="entry name" value="Kinase-like_dom_sf"/>
</dbReference>
<dbReference type="KEGG" id="sre:PTSG_01974"/>
<evidence type="ECO:0000256" key="3">
    <source>
        <dbReference type="ARBA" id="ARBA00022679"/>
    </source>
</evidence>
<sequence length="2266" mass="242362">MAGRAGKGKQVTASAACWRGVEAALAAVFLLVLLAVAAPSPAAASEWVQFQEYEYMLIPGKHNLQNAVKKCAVLDAYIALPRSVEENTFFYGLVQLNRLGGNNRVIMGGADTAVEGQFLSLIDGQPLEYDDWGPGQPDNWKNREDCITFREEHWNDASCTYTRRVFCQRDSLSGRWIKEGDKEYFFSPDILLSFNDAILYCADYSATLAEARDANAVPFAARFAWHGPTDEVWLNFNDTDSDECEEGKSQDLSGQYSCKDGEVFCLDTGYGESVPVTPTSDRLCTQCQPGTRWTTTVLPTGETVGVCTACSSGTYQDKPGQTNCISQPSCDPGTYILREDVSFKRECRACNGVTEYQDESNQYECKRVTVCTSSEYEVEPPTAELDRRCRSCELGITFLDAALQQCQPVTECAPGTVESEEPTLVSDRECRAETFACTDGQQDGDGPTCACSVDHCHTCTKQPLSEDKYGAILLQVNRHPQLSTLVRPCQQLGPQDDYVAGCVTECRNETDCTAFFVGVSGAEEGICCLYSSFSAIGSYNRPGGSFYALSQCDVCDDGYFKSGIGCRKLSVPPSVGQAEQAITLPLTATLGTEVARVNATVEAGYGPLSFTPTRPSEVFAVNASTGVVTLMQPLAVASAISITIAVADAREECFALNEAGTDVTITAGGCVSHTTLNIQIAVFIDCPKDESYYLAPELDALEVSWTPPRLPSFLSLDVHNNTPAPPVSFGEGIHTVEYIAGPLDVGGNLQCVFDVALRYGFSILVESIGHATSGPLLQDFLLADANLVDGGARPRGFSGDIISRPLAIGLQSKPGLPFTIFTRNSVQGRVVVQLQWCTSGSVPSDPAAFVNGTTTVKLLQPSDPLLSASLVFTDRGSGVTDDGRCFRIAAESSPVAGTLSFSGVDIAFTYTGPARARRSPSSPSVTIRDYAPREPNFVVVQFGTEDGSPLDDNSGPFLSQEDTIAPRWLNCPTAPVVAHALPGEATAVADWEELVAVDNVQVVETHATHMPGDSFSVVQSPHTVTYTASDGTLSTECTFQVEVTFDPITADVVATSDAVFSVSHQVLPLLHTQTFTHHLIGGPNDTSLASFTLDAAFVTAIRFTVLPPPGEHFFVRTVAGAERGQLEVDFVFSVAGASVALDSLAFDDDAVVAYELGQFALDTTPAADGLDADELQDSLAPKGTIDHAHVLVDGSAGVIVVRGTATDTFRRGFSFGTMSLQVSFPLGRNFTSLAQALTGSGGGGGGSAAATTPAMALGTNTTTTTTTTPTVPTMTASMPMTTAANSSNTTATGGVASSATTAVPSTSTATAAAETLPFLMQSGSFLGFKVFLPANDPDDPRGFLSLLDTQAPFFRRCPFSLHRDIDVVLATVPREPHAIANWTLPVVDDNRGRDQLTLTSNVPAGGVFALQAPGDAPYAVQYTVADLFGNTATCDFFVAVRDFEAPRVLVVDDVVVTLPSAPYSPGHAVLATVTPEQVRAATNTTDNSGAFTWTAPATALALGTGETDVMVEAEDEWGNKGSAVVRVRVLDTTPPTLFCNDPSPVVTPGVQAEAAAVNFTAPSYVDNVPTAATLTYSHAPGSLFPVGTTHVNVTATDASGNAALCVLAVEVIPFQAATAPDNTNIVAGASGGGAFLLVLLAVFAALYYRQRKRMRRPQNWDEIFEMIEQFKGRKDGSDGPVVPRELNRANIKLLEELGKGAFGIVYKGLLTEAPIPGYLVACKSLHAKATASERIELMEEAAVVAQFDHPNVLQLIGVVSVGKPVLVVLEFMEYGSLRSYVQDNDVDEATRLLFAGDCAEGLNHVHSKGFVHRDIAARNILVSSERRCKVADFGLARDTEESDYYRSRGGQLPVRWSAPEALEDRKFTRATDVWSFGILCHEIWTRGKMPYDGWGNQKVWVMVCDGYRLPKAETCRDVVYEQLLACWHAEAERRPSLADLAAFFRDEYEAYTGESLQPKDEYLAIGDTPHSGTKKPRRSLSGTLGTLLSGFRRRSSQAGMVHNPVYQDVEMSQLVEVAEEDGDGSCRRNQDPHQLYDMGDGGDADAAGNISIDSDDDGRDDGDEARQLYDLGDVDEGVGQTALTTNAASSRSGSTSTSDRDSVDDMPQGFGDTFEEPVTQQVTPTKRKHRGTSVVDEHPFGFSDSSANEDNLHSDDDLLLYGNVDTHHRQRDGDSGGDATAATNTTAPIAASDVGRRVRVQGYECLGTIAFVGKHATKGTDRVGVILDLPRGLNNGTVGGVQYFSCEHNKGILCVPAKVSLMDDCS</sequence>
<dbReference type="Gene3D" id="3.30.200.20">
    <property type="entry name" value="Phosphorylase Kinase, domain 1"/>
    <property type="match status" value="1"/>
</dbReference>
<dbReference type="InterPro" id="IPR016187">
    <property type="entry name" value="CTDL_fold"/>
</dbReference>
<feature type="compositionally biased region" description="Acidic residues" evidence="12">
    <location>
        <begin position="2053"/>
        <end position="2063"/>
    </location>
</feature>
<dbReference type="CDD" id="cd11304">
    <property type="entry name" value="Cadherin_repeat"/>
    <property type="match status" value="1"/>
</dbReference>
<dbReference type="PROSITE" id="PS50011">
    <property type="entry name" value="PROTEIN_KINASE_DOM"/>
    <property type="match status" value="1"/>
</dbReference>
<gene>
    <name evidence="18" type="ORF">PTSG_01974</name>
</gene>
<feature type="transmembrane region" description="Helical" evidence="13">
    <location>
        <begin position="1625"/>
        <end position="1648"/>
    </location>
</feature>
<feature type="domain" description="HYR" evidence="17">
    <location>
        <begin position="1347"/>
        <end position="1442"/>
    </location>
</feature>
<organism evidence="19">
    <name type="scientific">Salpingoeca rosetta (strain ATCC 50818 / BSB-021)</name>
    <dbReference type="NCBI Taxonomy" id="946362"/>
    <lineage>
        <taxon>Eukaryota</taxon>
        <taxon>Choanoflagellata</taxon>
        <taxon>Craspedida</taxon>
        <taxon>Salpingoecidae</taxon>
        <taxon>Salpingoeca</taxon>
    </lineage>
</organism>
<feature type="region of interest" description="Disordered" evidence="12">
    <location>
        <begin position="1963"/>
        <end position="1983"/>
    </location>
</feature>
<dbReference type="InterPro" id="IPR001368">
    <property type="entry name" value="TNFR/NGFR_Cys_rich_reg"/>
</dbReference>
<dbReference type="OMA" id="CADYSAT"/>
<keyword evidence="5 11" id="KW-0547">Nucleotide-binding</keyword>
<dbReference type="Pfam" id="PF07714">
    <property type="entry name" value="PK_Tyr_Ser-Thr"/>
    <property type="match status" value="1"/>
</dbReference>
<name>F2TZH9_SALR5</name>
<evidence type="ECO:0000256" key="8">
    <source>
        <dbReference type="ARBA" id="ARBA00023136"/>
    </source>
</evidence>
<keyword evidence="7 11" id="KW-0067">ATP-binding</keyword>
<feature type="domain" description="CAP-Gly" evidence="16">
    <location>
        <begin position="2213"/>
        <end position="2256"/>
    </location>
</feature>
<dbReference type="FunFam" id="1.10.510.10:FF:001512">
    <property type="entry name" value="Receptor tyrosine-protein kinase erbB-2"/>
    <property type="match status" value="1"/>
</dbReference>
<feature type="binding site" evidence="11">
    <location>
        <position position="1723"/>
    </location>
    <ligand>
        <name>ATP</name>
        <dbReference type="ChEBI" id="CHEBI:30616"/>
    </ligand>
</feature>
<dbReference type="PANTHER" id="PTHR24416:SF621">
    <property type="entry name" value="TYROSINE KINASE RECEPTOR CAD96CA"/>
    <property type="match status" value="1"/>
</dbReference>
<dbReference type="eggNOG" id="KOG0196">
    <property type="taxonomic scope" value="Eukaryota"/>
</dbReference>
<dbReference type="GO" id="GO:0012505">
    <property type="term" value="C:endomembrane system"/>
    <property type="evidence" value="ECO:0007669"/>
    <property type="project" value="UniProtKB-SubCell"/>
</dbReference>
<evidence type="ECO:0000259" key="14">
    <source>
        <dbReference type="PROSITE" id="PS50011"/>
    </source>
</evidence>
<keyword evidence="4" id="KW-0677">Repeat</keyword>
<dbReference type="SUPFAM" id="SSF56436">
    <property type="entry name" value="C-type lectin-like"/>
    <property type="match status" value="2"/>
</dbReference>
<dbReference type="PROSITE" id="PS50245">
    <property type="entry name" value="CAP_GLY_2"/>
    <property type="match status" value="1"/>
</dbReference>
<evidence type="ECO:0000313" key="19">
    <source>
        <dbReference type="Proteomes" id="UP000007799"/>
    </source>
</evidence>
<dbReference type="Gene3D" id="1.10.510.10">
    <property type="entry name" value="Transferase(Phosphotransferase) domain 1"/>
    <property type="match status" value="1"/>
</dbReference>
<dbReference type="PROSITE" id="PS00107">
    <property type="entry name" value="PROTEIN_KINASE_ATP"/>
    <property type="match status" value="1"/>
</dbReference>
<protein>
    <submittedName>
        <fullName evidence="18">TK/RTKC protein kinase</fullName>
    </submittedName>
</protein>
<comment type="subcellular location">
    <subcellularLocation>
        <location evidence="2">Endomembrane system</location>
    </subcellularLocation>
    <subcellularLocation>
        <location evidence="1">Membrane</location>
        <topology evidence="1">Single-pass membrane protein</topology>
    </subcellularLocation>
</comment>
<dbReference type="InterPro" id="IPR008266">
    <property type="entry name" value="Tyr_kinase_AS"/>
</dbReference>
<dbReference type="Gene3D" id="2.10.50.10">
    <property type="entry name" value="Tumor Necrosis Factor Receptor, subunit A, domain 2"/>
    <property type="match status" value="2"/>
</dbReference>
<dbReference type="EMBL" id="GL832957">
    <property type="protein sequence ID" value="EGD79003.1"/>
    <property type="molecule type" value="Genomic_DNA"/>
</dbReference>
<evidence type="ECO:0000256" key="2">
    <source>
        <dbReference type="ARBA" id="ARBA00004308"/>
    </source>
</evidence>
<evidence type="ECO:0000256" key="1">
    <source>
        <dbReference type="ARBA" id="ARBA00004167"/>
    </source>
</evidence>
<reference evidence="18" key="1">
    <citation type="submission" date="2009-08" db="EMBL/GenBank/DDBJ databases">
        <title>Annotation of Salpingoeca rosetta.</title>
        <authorList>
            <consortium name="The Broad Institute Genome Sequencing Platform"/>
            <person name="Russ C."/>
            <person name="Cuomo C."/>
            <person name="Burger G."/>
            <person name="Gray M.W."/>
            <person name="Holland P.W.H."/>
            <person name="King N."/>
            <person name="Lang F.B.F."/>
            <person name="Roger A.J."/>
            <person name="Ruiz-Trillo I."/>
            <person name="Young S.K."/>
            <person name="Zeng Q."/>
            <person name="Gargeya S."/>
            <person name="Alvarado L."/>
            <person name="Berlin A."/>
            <person name="Chapman S.B."/>
            <person name="Chen Z."/>
            <person name="Freedman E."/>
            <person name="Gellesch M."/>
            <person name="Goldberg J."/>
            <person name="Griggs A."/>
            <person name="Gujja S."/>
            <person name="Heilman E."/>
            <person name="Heiman D."/>
            <person name="Howarth C."/>
            <person name="Mehta T."/>
            <person name="Neiman D."/>
            <person name="Pearson M."/>
            <person name="Roberts A."/>
            <person name="Saif S."/>
            <person name="Shea T."/>
            <person name="Shenoy N."/>
            <person name="Sisk P."/>
            <person name="Stolte C."/>
            <person name="Sykes S."/>
            <person name="White J."/>
            <person name="Yandava C."/>
            <person name="Haas B."/>
            <person name="Nusbaum C."/>
            <person name="Birren B."/>
        </authorList>
    </citation>
    <scope>NUCLEOTIDE SEQUENCE [LARGE SCALE GENOMIC DNA]</scope>
    <source>
        <strain evidence="18">ATCC 50818</strain>
    </source>
</reference>
<keyword evidence="8 13" id="KW-0472">Membrane</keyword>
<keyword evidence="13" id="KW-0812">Transmembrane</keyword>
<dbReference type="PRINTS" id="PR00109">
    <property type="entry name" value="TYRKINASE"/>
</dbReference>
<evidence type="ECO:0000256" key="13">
    <source>
        <dbReference type="SAM" id="Phobius"/>
    </source>
</evidence>
<dbReference type="CDD" id="cd00192">
    <property type="entry name" value="PTKc"/>
    <property type="match status" value="1"/>
</dbReference>
<dbReference type="SMART" id="SM01411">
    <property type="entry name" value="Ephrin_rec_like"/>
    <property type="match status" value="2"/>
</dbReference>
<evidence type="ECO:0000256" key="4">
    <source>
        <dbReference type="ARBA" id="ARBA00022737"/>
    </source>
</evidence>
<evidence type="ECO:0000256" key="6">
    <source>
        <dbReference type="ARBA" id="ARBA00022777"/>
    </source>
</evidence>
<proteinExistence type="predicted"/>
<dbReference type="InterPro" id="IPR000938">
    <property type="entry name" value="CAP-Gly_domain"/>
</dbReference>
<dbReference type="SMART" id="SM01052">
    <property type="entry name" value="CAP_GLY"/>
    <property type="match status" value="1"/>
</dbReference>
<dbReference type="OrthoDB" id="1668230at2759"/>
<evidence type="ECO:0000256" key="5">
    <source>
        <dbReference type="ARBA" id="ARBA00022741"/>
    </source>
</evidence>
<dbReference type="InterPro" id="IPR036859">
    <property type="entry name" value="CAP-Gly_dom_sf"/>
</dbReference>
<dbReference type="InterPro" id="IPR000719">
    <property type="entry name" value="Prot_kinase_dom"/>
</dbReference>
<keyword evidence="19" id="KW-1185">Reference proteome</keyword>
<dbReference type="PANTHER" id="PTHR24416">
    <property type="entry name" value="TYROSINE-PROTEIN KINASE RECEPTOR"/>
    <property type="match status" value="1"/>
</dbReference>
<dbReference type="STRING" id="946362.F2TZH9"/>
<feature type="domain" description="C-type lectin" evidence="15">
    <location>
        <begin position="50"/>
        <end position="168"/>
    </location>
</feature>
<dbReference type="InterPro" id="IPR001304">
    <property type="entry name" value="C-type_lectin-like"/>
</dbReference>
<dbReference type="GO" id="GO:0005886">
    <property type="term" value="C:plasma membrane"/>
    <property type="evidence" value="ECO:0007669"/>
    <property type="project" value="TreeGrafter"/>
</dbReference>
<dbReference type="InterPro" id="IPR017441">
    <property type="entry name" value="Protein_kinase_ATP_BS"/>
</dbReference>
<feature type="domain" description="HYR" evidence="17">
    <location>
        <begin position="1530"/>
        <end position="1613"/>
    </location>
</feature>
<feature type="domain" description="Protein kinase" evidence="14">
    <location>
        <begin position="1691"/>
        <end position="1944"/>
    </location>
</feature>
<dbReference type="Pfam" id="PF01302">
    <property type="entry name" value="CAP_GLY"/>
    <property type="match status" value="1"/>
</dbReference>
<dbReference type="GO" id="GO:0050793">
    <property type="term" value="P:regulation of developmental process"/>
    <property type="evidence" value="ECO:0007669"/>
    <property type="project" value="UniProtKB-ARBA"/>
</dbReference>
<dbReference type="InParanoid" id="F2TZH9"/>
<evidence type="ECO:0000259" key="16">
    <source>
        <dbReference type="PROSITE" id="PS50245"/>
    </source>
</evidence>
<feature type="domain" description="HYR" evidence="17">
    <location>
        <begin position="676"/>
        <end position="759"/>
    </location>
</feature>
<dbReference type="InterPro" id="IPR050122">
    <property type="entry name" value="RTK"/>
</dbReference>
<dbReference type="SMART" id="SM00034">
    <property type="entry name" value="CLECT"/>
    <property type="match status" value="1"/>
</dbReference>
<evidence type="ECO:0000256" key="12">
    <source>
        <dbReference type="SAM" id="MobiDB-lite"/>
    </source>
</evidence>
<dbReference type="InterPro" id="IPR003410">
    <property type="entry name" value="HYR_dom"/>
</dbReference>
<evidence type="ECO:0000259" key="15">
    <source>
        <dbReference type="PROSITE" id="PS50041"/>
    </source>
</evidence>
<dbReference type="Pfam" id="PF00059">
    <property type="entry name" value="Lectin_C"/>
    <property type="match status" value="1"/>
</dbReference>
<dbReference type="SMART" id="SM00208">
    <property type="entry name" value="TNFR"/>
    <property type="match status" value="3"/>
</dbReference>
<dbReference type="Gene3D" id="3.10.100.10">
    <property type="entry name" value="Mannose-Binding Protein A, subunit A"/>
    <property type="match status" value="1"/>
</dbReference>
<feature type="region of interest" description="Disordered" evidence="12">
    <location>
        <begin position="2018"/>
        <end position="2065"/>
    </location>
</feature>
<evidence type="ECO:0000259" key="17">
    <source>
        <dbReference type="PROSITE" id="PS50825"/>
    </source>
</evidence>
<evidence type="ECO:0000256" key="7">
    <source>
        <dbReference type="ARBA" id="ARBA00022840"/>
    </source>
</evidence>
<evidence type="ECO:0000256" key="10">
    <source>
        <dbReference type="ARBA" id="ARBA00051243"/>
    </source>
</evidence>
<dbReference type="PROSITE" id="PS50041">
    <property type="entry name" value="C_TYPE_LECTIN_2"/>
    <property type="match status" value="1"/>
</dbReference>